<gene>
    <name evidence="1" type="ORF">DFP72DRAFT_846350</name>
</gene>
<sequence length="292" mass="32127">MPGSQALCRLNRRRCTYCMKAYSSISAYFLRLEANYIGTSVAQSRRFLTTVRIWGKDEGGTLTRLILTTALINGRLFWFARQKSVAGLEDTVRGRYSRLQGVSGLPLEAAAAAFSLSRPDTALEWLEQGRCLVWSQLSDLRTPFGSLHSVNEAPAKSIADVAKKLENAGSTRISSHTGMSFLEKILIENEGRTHLSLARQWHELSVPSARAIPGFESFLQPSPCSALMQHLPDGPVVVINVSKALCDAIVLVPGRDEPLHVPFLISPFPMIPSCACSRVRGNNRFCIAYTAC</sequence>
<dbReference type="EMBL" id="JACGCI010000024">
    <property type="protein sequence ID" value="KAF6756983.1"/>
    <property type="molecule type" value="Genomic_DNA"/>
</dbReference>
<evidence type="ECO:0000313" key="1">
    <source>
        <dbReference type="EMBL" id="KAF6756983.1"/>
    </source>
</evidence>
<dbReference type="AlphaFoldDB" id="A0A8H6I3W1"/>
<dbReference type="OrthoDB" id="9991317at2759"/>
<protein>
    <submittedName>
        <fullName evidence="1">Uncharacterized protein</fullName>
    </submittedName>
</protein>
<reference evidence="1 2" key="1">
    <citation type="submission" date="2020-07" db="EMBL/GenBank/DDBJ databases">
        <title>Comparative genomics of pyrophilous fungi reveals a link between fire events and developmental genes.</title>
        <authorList>
            <consortium name="DOE Joint Genome Institute"/>
            <person name="Steindorff A.S."/>
            <person name="Carver A."/>
            <person name="Calhoun S."/>
            <person name="Stillman K."/>
            <person name="Liu H."/>
            <person name="Lipzen A."/>
            <person name="Pangilinan J."/>
            <person name="Labutti K."/>
            <person name="Bruns T.D."/>
            <person name="Grigoriev I.V."/>
        </authorList>
    </citation>
    <scope>NUCLEOTIDE SEQUENCE [LARGE SCALE GENOMIC DNA]</scope>
    <source>
        <strain evidence="1 2">CBS 144469</strain>
    </source>
</reference>
<evidence type="ECO:0000313" key="2">
    <source>
        <dbReference type="Proteomes" id="UP000521943"/>
    </source>
</evidence>
<dbReference type="Proteomes" id="UP000521943">
    <property type="component" value="Unassembled WGS sequence"/>
</dbReference>
<accession>A0A8H6I3W1</accession>
<organism evidence="1 2">
    <name type="scientific">Ephemerocybe angulata</name>
    <dbReference type="NCBI Taxonomy" id="980116"/>
    <lineage>
        <taxon>Eukaryota</taxon>
        <taxon>Fungi</taxon>
        <taxon>Dikarya</taxon>
        <taxon>Basidiomycota</taxon>
        <taxon>Agaricomycotina</taxon>
        <taxon>Agaricomycetes</taxon>
        <taxon>Agaricomycetidae</taxon>
        <taxon>Agaricales</taxon>
        <taxon>Agaricineae</taxon>
        <taxon>Psathyrellaceae</taxon>
        <taxon>Ephemerocybe</taxon>
    </lineage>
</organism>
<keyword evidence="2" id="KW-1185">Reference proteome</keyword>
<name>A0A8H6I3W1_9AGAR</name>
<proteinExistence type="predicted"/>
<comment type="caution">
    <text evidence="1">The sequence shown here is derived from an EMBL/GenBank/DDBJ whole genome shotgun (WGS) entry which is preliminary data.</text>
</comment>